<dbReference type="EMBL" id="JANPWB010000008">
    <property type="protein sequence ID" value="KAJ1166877.1"/>
    <property type="molecule type" value="Genomic_DNA"/>
</dbReference>
<organism evidence="1 2">
    <name type="scientific">Pleurodeles waltl</name>
    <name type="common">Iberian ribbed newt</name>
    <dbReference type="NCBI Taxonomy" id="8319"/>
    <lineage>
        <taxon>Eukaryota</taxon>
        <taxon>Metazoa</taxon>
        <taxon>Chordata</taxon>
        <taxon>Craniata</taxon>
        <taxon>Vertebrata</taxon>
        <taxon>Euteleostomi</taxon>
        <taxon>Amphibia</taxon>
        <taxon>Batrachia</taxon>
        <taxon>Caudata</taxon>
        <taxon>Salamandroidea</taxon>
        <taxon>Salamandridae</taxon>
        <taxon>Pleurodelinae</taxon>
        <taxon>Pleurodeles</taxon>
    </lineage>
</organism>
<dbReference type="AlphaFoldDB" id="A0AAV7SSE4"/>
<protein>
    <submittedName>
        <fullName evidence="1">Uncharacterized protein</fullName>
    </submittedName>
</protein>
<evidence type="ECO:0000313" key="1">
    <source>
        <dbReference type="EMBL" id="KAJ1166877.1"/>
    </source>
</evidence>
<proteinExistence type="predicted"/>
<dbReference type="Proteomes" id="UP001066276">
    <property type="component" value="Chromosome 4_2"/>
</dbReference>
<accession>A0AAV7SSE4</accession>
<name>A0AAV7SSE4_PLEWA</name>
<keyword evidence="2" id="KW-1185">Reference proteome</keyword>
<evidence type="ECO:0000313" key="2">
    <source>
        <dbReference type="Proteomes" id="UP001066276"/>
    </source>
</evidence>
<sequence length="84" mass="9181">MKGPGRARKSKKEPRIFPCLCRVLSHGFGGRLLSPLAATAPHTWPPLLFPVGRKPGSKLGRRPTGPRAWCLVLVNCWALLDNGL</sequence>
<reference evidence="1" key="1">
    <citation type="journal article" date="2022" name="bioRxiv">
        <title>Sequencing and chromosome-scale assembly of the giantPleurodeles waltlgenome.</title>
        <authorList>
            <person name="Brown T."/>
            <person name="Elewa A."/>
            <person name="Iarovenko S."/>
            <person name="Subramanian E."/>
            <person name="Araus A.J."/>
            <person name="Petzold A."/>
            <person name="Susuki M."/>
            <person name="Suzuki K.-i.T."/>
            <person name="Hayashi T."/>
            <person name="Toyoda A."/>
            <person name="Oliveira C."/>
            <person name="Osipova E."/>
            <person name="Leigh N.D."/>
            <person name="Simon A."/>
            <person name="Yun M.H."/>
        </authorList>
    </citation>
    <scope>NUCLEOTIDE SEQUENCE</scope>
    <source>
        <strain evidence="1">20211129_DDA</strain>
        <tissue evidence="1">Liver</tissue>
    </source>
</reference>
<comment type="caution">
    <text evidence="1">The sequence shown here is derived from an EMBL/GenBank/DDBJ whole genome shotgun (WGS) entry which is preliminary data.</text>
</comment>
<gene>
    <name evidence="1" type="ORF">NDU88_007273</name>
</gene>